<dbReference type="EMBL" id="NDIQ01000001">
    <property type="protein sequence ID" value="PRT52609.1"/>
    <property type="molecule type" value="Genomic_DNA"/>
</dbReference>
<dbReference type="InterPro" id="IPR044089">
    <property type="entry name" value="Alr1-like"/>
</dbReference>
<dbReference type="SUPFAM" id="SSF143865">
    <property type="entry name" value="CorA soluble domain-like"/>
    <property type="match status" value="1"/>
</dbReference>
<feature type="compositionally biased region" description="Low complexity" evidence="6">
    <location>
        <begin position="452"/>
        <end position="472"/>
    </location>
</feature>
<dbReference type="Gene3D" id="3.30.460.20">
    <property type="entry name" value="CorA soluble domain-like"/>
    <property type="match status" value="1"/>
</dbReference>
<gene>
    <name evidence="8" type="ORF">B9G98_00229</name>
</gene>
<feature type="region of interest" description="Disordered" evidence="6">
    <location>
        <begin position="327"/>
        <end position="383"/>
    </location>
</feature>
<dbReference type="PANTHER" id="PTHR21535:SF51">
    <property type="entry name" value="MANGANESE RESISTANCE PROTEIN MNR2"/>
    <property type="match status" value="1"/>
</dbReference>
<feature type="region of interest" description="Disordered" evidence="6">
    <location>
        <begin position="55"/>
        <end position="74"/>
    </location>
</feature>
<evidence type="ECO:0000256" key="7">
    <source>
        <dbReference type="SAM" id="Phobius"/>
    </source>
</evidence>
<keyword evidence="3 7" id="KW-0812">Transmembrane</keyword>
<evidence type="ECO:0000256" key="3">
    <source>
        <dbReference type="ARBA" id="ARBA00022692"/>
    </source>
</evidence>
<dbReference type="CDD" id="cd12829">
    <property type="entry name" value="Alr1p-like"/>
    <property type="match status" value="1"/>
</dbReference>
<feature type="compositionally biased region" description="Polar residues" evidence="6">
    <location>
        <begin position="327"/>
        <end position="348"/>
    </location>
</feature>
<evidence type="ECO:0000256" key="2">
    <source>
        <dbReference type="ARBA" id="ARBA00009765"/>
    </source>
</evidence>
<name>A0A2T0FCE2_9ASCO</name>
<dbReference type="InterPro" id="IPR045861">
    <property type="entry name" value="CorA_cytoplasmic_dom"/>
</dbReference>
<feature type="region of interest" description="Disordered" evidence="6">
    <location>
        <begin position="198"/>
        <end position="217"/>
    </location>
</feature>
<comment type="caution">
    <text evidence="8">The sequence shown here is derived from an EMBL/GenBank/DDBJ whole genome shotgun (WGS) entry which is preliminary data.</text>
</comment>
<feature type="transmembrane region" description="Helical" evidence="7">
    <location>
        <begin position="731"/>
        <end position="750"/>
    </location>
</feature>
<evidence type="ECO:0000256" key="1">
    <source>
        <dbReference type="ARBA" id="ARBA00004141"/>
    </source>
</evidence>
<dbReference type="SUPFAM" id="SSF144083">
    <property type="entry name" value="Magnesium transport protein CorA, transmembrane region"/>
    <property type="match status" value="1"/>
</dbReference>
<comment type="subcellular location">
    <subcellularLocation>
        <location evidence="1">Membrane</location>
        <topology evidence="1">Multi-pass membrane protein</topology>
    </subcellularLocation>
</comment>
<dbReference type="GO" id="GO:0010961">
    <property type="term" value="P:intracellular magnesium ion homeostasis"/>
    <property type="evidence" value="ECO:0007669"/>
    <property type="project" value="TreeGrafter"/>
</dbReference>
<dbReference type="InterPro" id="IPR002523">
    <property type="entry name" value="MgTranspt_CorA/ZnTranspt_ZntB"/>
</dbReference>
<dbReference type="RefSeq" id="XP_024662555.1">
    <property type="nucleotide sequence ID" value="XM_024806787.1"/>
</dbReference>
<evidence type="ECO:0000256" key="4">
    <source>
        <dbReference type="ARBA" id="ARBA00022989"/>
    </source>
</evidence>
<protein>
    <submittedName>
        <fullName evidence="8">Metal ion transporter C17A12.14</fullName>
    </submittedName>
</protein>
<dbReference type="OrthoDB" id="29879at2759"/>
<comment type="similarity">
    <text evidence="2">Belongs to the CorA metal ion transporter (MIT) (TC 1.A.35) family.</text>
</comment>
<feature type="region of interest" description="Disordered" evidence="6">
    <location>
        <begin position="564"/>
        <end position="586"/>
    </location>
</feature>
<keyword evidence="9" id="KW-1185">Reference proteome</keyword>
<dbReference type="AlphaFoldDB" id="A0A2T0FCE2"/>
<dbReference type="InterPro" id="IPR045863">
    <property type="entry name" value="CorA_TM1_TM2"/>
</dbReference>
<keyword evidence="5 7" id="KW-0472">Membrane</keyword>
<dbReference type="Gene3D" id="1.20.58.340">
    <property type="entry name" value="Magnesium transport protein CorA, transmembrane region"/>
    <property type="match status" value="2"/>
</dbReference>
<feature type="compositionally biased region" description="Low complexity" evidence="6">
    <location>
        <begin position="350"/>
        <end position="360"/>
    </location>
</feature>
<dbReference type="GO" id="GO:0015095">
    <property type="term" value="F:magnesium ion transmembrane transporter activity"/>
    <property type="evidence" value="ECO:0007669"/>
    <property type="project" value="InterPro"/>
</dbReference>
<dbReference type="STRING" id="45607.A0A2T0FCE2"/>
<dbReference type="PANTHER" id="PTHR21535">
    <property type="entry name" value="MAGNESIUM AND COBALT TRANSPORT PROTEIN/MITOCHONDRIAL IMPORT INNER MEMBRANE TRANSLOCASE SUBUNIT TIM8"/>
    <property type="match status" value="1"/>
</dbReference>
<dbReference type="GeneID" id="36513978"/>
<dbReference type="Proteomes" id="UP000238350">
    <property type="component" value="Unassembled WGS sequence"/>
</dbReference>
<keyword evidence="4 7" id="KW-1133">Transmembrane helix</keyword>
<feature type="region of interest" description="Disordered" evidence="6">
    <location>
        <begin position="102"/>
        <end position="136"/>
    </location>
</feature>
<evidence type="ECO:0000256" key="5">
    <source>
        <dbReference type="ARBA" id="ARBA00023136"/>
    </source>
</evidence>
<evidence type="ECO:0000313" key="9">
    <source>
        <dbReference type="Proteomes" id="UP000238350"/>
    </source>
</evidence>
<feature type="region of interest" description="Disordered" evidence="6">
    <location>
        <begin position="1"/>
        <end position="30"/>
    </location>
</feature>
<feature type="region of interest" description="Disordered" evidence="6">
    <location>
        <begin position="452"/>
        <end position="476"/>
    </location>
</feature>
<accession>A0A2T0FCE2</accession>
<proteinExistence type="inferred from homology"/>
<dbReference type="Pfam" id="PF01544">
    <property type="entry name" value="CorA"/>
    <property type="match status" value="2"/>
</dbReference>
<organism evidence="8 9">
    <name type="scientific">Wickerhamiella sorbophila</name>
    <dbReference type="NCBI Taxonomy" id="45607"/>
    <lineage>
        <taxon>Eukaryota</taxon>
        <taxon>Fungi</taxon>
        <taxon>Dikarya</taxon>
        <taxon>Ascomycota</taxon>
        <taxon>Saccharomycotina</taxon>
        <taxon>Dipodascomycetes</taxon>
        <taxon>Dipodascales</taxon>
        <taxon>Trichomonascaceae</taxon>
        <taxon>Wickerhamiella</taxon>
    </lineage>
</organism>
<dbReference type="GO" id="GO:0000329">
    <property type="term" value="C:fungal-type vacuole membrane"/>
    <property type="evidence" value="ECO:0007669"/>
    <property type="project" value="TreeGrafter"/>
</dbReference>
<feature type="transmembrane region" description="Helical" evidence="7">
    <location>
        <begin position="693"/>
        <end position="716"/>
    </location>
</feature>
<evidence type="ECO:0000256" key="6">
    <source>
        <dbReference type="SAM" id="MobiDB-lite"/>
    </source>
</evidence>
<feature type="region of interest" description="Disordered" evidence="6">
    <location>
        <begin position="262"/>
        <end position="310"/>
    </location>
</feature>
<evidence type="ECO:0000313" key="8">
    <source>
        <dbReference type="EMBL" id="PRT52609.1"/>
    </source>
</evidence>
<reference evidence="8 9" key="1">
    <citation type="submission" date="2017-04" db="EMBL/GenBank/DDBJ databases">
        <title>Genome sequencing of [Candida] sorbophila.</title>
        <authorList>
            <person name="Ahn J.O."/>
        </authorList>
    </citation>
    <scope>NUCLEOTIDE SEQUENCE [LARGE SCALE GENOMIC DNA]</scope>
    <source>
        <strain evidence="8 9">DS02</strain>
    </source>
</reference>
<feature type="compositionally biased region" description="Pro residues" evidence="6">
    <location>
        <begin position="361"/>
        <end position="376"/>
    </location>
</feature>
<sequence length="754" mass="84003">MPRRRRPTFSGRPDESLPAMSLPRASMESVRTANEPLLGSYAAGSLHSHINENSDEDLLDHRSPRNRAQSQTTQFVNRWLRRNSTALRSGQPDLEQMRDEVVDPFDNSGPAVADFSDSESLNSKPSTRRSSVDSSIDDVCMPLDSPVEDSVLEIGRKQWPDISVLNDFVLKEMKEQELTEAAELVSEGLRDRYAVNEAETDGPLRPPRFVPWAKQRSNTPRPLQNMATYRFTYFRDDLPETIHSPTISGLLKPGQSFEDLFPPVGIECNEQSPRPHGSASAASVNLQQGHPQPLQPQTTGASASGMSARDVPTPATAAALLEVNGHRSLTQNVADRQGRTTPIGSPRTTPAVGPQGHGAPAPGPTAAPTTNAPPQPVGSASLVESNQAPTPFWLDIHAPTEDEMRAIAKCFGIHPLTCEDILLKETREKVELFRNYYFICFTSFDVRTAVSSQRRQSRRPSISNQSLSSWSSKQAPRKDRLKPAAIYIITFHTGVITVHYSPTPHTINVRRRIRLLKDYLNFSSDWISYALIDDITDGFAPMIATIEQDVTYIEDEILRMHGTETDDDNEDHGPIGSDASFLTKTSSTGKREWQAKHGMLRMIGESRKRVMSLMGLLANKADVIKGFSKRVTEQWSGAPRNEIAMYLSDIQDHLVTMVQSLNHYEKLLARSHSNYLAQLNIDMTKANNDMNDVLGKISALGMIVLPLNVVTGLWGMNVLVPGQHDDNSLRWFYSIIVCMITSSIVFYYIIKRYV</sequence>
<feature type="compositionally biased region" description="Low complexity" evidence="6">
    <location>
        <begin position="286"/>
        <end position="300"/>
    </location>
</feature>